<dbReference type="EMBL" id="BARS01031313">
    <property type="protein sequence ID" value="GAG16727.1"/>
    <property type="molecule type" value="Genomic_DNA"/>
</dbReference>
<feature type="transmembrane region" description="Helical" evidence="1">
    <location>
        <begin position="48"/>
        <end position="65"/>
    </location>
</feature>
<feature type="non-terminal residue" evidence="2">
    <location>
        <position position="71"/>
    </location>
</feature>
<accession>X0W043</accession>
<organism evidence="2">
    <name type="scientific">marine sediment metagenome</name>
    <dbReference type="NCBI Taxonomy" id="412755"/>
    <lineage>
        <taxon>unclassified sequences</taxon>
        <taxon>metagenomes</taxon>
        <taxon>ecological metagenomes</taxon>
    </lineage>
</organism>
<feature type="transmembrane region" description="Helical" evidence="1">
    <location>
        <begin position="7"/>
        <end position="28"/>
    </location>
</feature>
<keyword evidence="1" id="KW-0812">Transmembrane</keyword>
<protein>
    <submittedName>
        <fullName evidence="2">Uncharacterized protein</fullName>
    </submittedName>
</protein>
<keyword evidence="1" id="KW-0472">Membrane</keyword>
<keyword evidence="1" id="KW-1133">Transmembrane helix</keyword>
<name>X0W043_9ZZZZ</name>
<sequence length="71" mass="7712">MILLITAIIACVLFVLISVFQILLVLGLPFGRAAFGGKYERLPTNLRIISLIAVGIFIFGIIVILERAGII</sequence>
<reference evidence="2" key="1">
    <citation type="journal article" date="2014" name="Front. Microbiol.">
        <title>High frequency of phylogenetically diverse reductive dehalogenase-homologous genes in deep subseafloor sedimentary metagenomes.</title>
        <authorList>
            <person name="Kawai M."/>
            <person name="Futagami T."/>
            <person name="Toyoda A."/>
            <person name="Takaki Y."/>
            <person name="Nishi S."/>
            <person name="Hori S."/>
            <person name="Arai W."/>
            <person name="Tsubouchi T."/>
            <person name="Morono Y."/>
            <person name="Uchiyama I."/>
            <person name="Ito T."/>
            <person name="Fujiyama A."/>
            <person name="Inagaki F."/>
            <person name="Takami H."/>
        </authorList>
    </citation>
    <scope>NUCLEOTIDE SEQUENCE</scope>
    <source>
        <strain evidence="2">Expedition CK06-06</strain>
    </source>
</reference>
<gene>
    <name evidence="2" type="ORF">S01H1_48747</name>
</gene>
<evidence type="ECO:0000313" key="2">
    <source>
        <dbReference type="EMBL" id="GAG16727.1"/>
    </source>
</evidence>
<proteinExistence type="predicted"/>
<evidence type="ECO:0000256" key="1">
    <source>
        <dbReference type="SAM" id="Phobius"/>
    </source>
</evidence>
<comment type="caution">
    <text evidence="2">The sequence shown here is derived from an EMBL/GenBank/DDBJ whole genome shotgun (WGS) entry which is preliminary data.</text>
</comment>
<dbReference type="AlphaFoldDB" id="X0W043"/>